<dbReference type="GO" id="GO:0032259">
    <property type="term" value="P:methylation"/>
    <property type="evidence" value="ECO:0007669"/>
    <property type="project" value="UniProtKB-KW"/>
</dbReference>
<dbReference type="PANTHER" id="PTHR38451:SF1">
    <property type="entry name" value="TRNA (ADENINE(22)-N(1))-METHYLTRANSFERASE"/>
    <property type="match status" value="1"/>
</dbReference>
<dbReference type="Gene3D" id="3.40.50.150">
    <property type="entry name" value="Vaccinia Virus protein VP39"/>
    <property type="match status" value="1"/>
</dbReference>
<dbReference type="AlphaFoldDB" id="A0A133MYU8"/>
<gene>
    <name evidence="1" type="ORF">B9N56_04005</name>
</gene>
<proteinExistence type="predicted"/>
<dbReference type="InterPro" id="IPR029063">
    <property type="entry name" value="SAM-dependent_MTases_sf"/>
</dbReference>
<name>A0A133MYU8_FINMA</name>
<dbReference type="EMBL" id="NDYI01000010">
    <property type="protein sequence ID" value="OXZ38567.1"/>
    <property type="molecule type" value="Genomic_DNA"/>
</dbReference>
<evidence type="ECO:0000313" key="2">
    <source>
        <dbReference type="Proteomes" id="UP000215361"/>
    </source>
</evidence>
<dbReference type="PANTHER" id="PTHR38451">
    <property type="entry name" value="TRNA (ADENINE(22)-N(1))-METHYLTRANSFERASE"/>
    <property type="match status" value="1"/>
</dbReference>
<dbReference type="RefSeq" id="WP_060790535.1">
    <property type="nucleotide sequence ID" value="NZ_CAMPWK010000001.1"/>
</dbReference>
<comment type="caution">
    <text evidence="1">The sequence shown here is derived from an EMBL/GenBank/DDBJ whole genome shotgun (WGS) entry which is preliminary data.</text>
</comment>
<dbReference type="PIRSF" id="PIRSF018637">
    <property type="entry name" value="TrmK"/>
    <property type="match status" value="1"/>
</dbReference>
<dbReference type="Proteomes" id="UP000215361">
    <property type="component" value="Unassembled WGS sequence"/>
</dbReference>
<sequence>MKKLRLEEIIKLVEENSIVADIGTDHGIVPYELVKSAKAKKVIASDISEKSLDKLREKLDYLDEPEKIVLNVSDGLDNLNEYQVDTIIISGMGGNLIVDILNKNLDIAKSANCLILGANNSLALLRRFLHENSFEIIEEVDLFENDKYYQIIKAKVGKQLFVNEYEYEYGKYLIDNKSEYLKKYINKQIENKNNILSNLSDKNSDSIKSAIENINVEVNELEKVLDKIET</sequence>
<dbReference type="GO" id="GO:0160105">
    <property type="term" value="F:tRNA (adenine(22)-N1)-methyltransferase activity"/>
    <property type="evidence" value="ECO:0007669"/>
    <property type="project" value="InterPro"/>
</dbReference>
<organism evidence="1 2">
    <name type="scientific">Finegoldia magna</name>
    <name type="common">Peptostreptococcus magnus</name>
    <dbReference type="NCBI Taxonomy" id="1260"/>
    <lineage>
        <taxon>Bacteria</taxon>
        <taxon>Bacillati</taxon>
        <taxon>Bacillota</taxon>
        <taxon>Tissierellia</taxon>
        <taxon>Tissierellales</taxon>
        <taxon>Peptoniphilaceae</taxon>
        <taxon>Finegoldia</taxon>
    </lineage>
</organism>
<evidence type="ECO:0000313" key="1">
    <source>
        <dbReference type="EMBL" id="OXZ38567.1"/>
    </source>
</evidence>
<reference evidence="2" key="1">
    <citation type="submission" date="2017-04" db="EMBL/GenBank/DDBJ databases">
        <title>Finegoldia magna isolated from orthopedic joint implant-associated infections.</title>
        <authorList>
            <person name="Bjorklund S."/>
            <person name="Bruggemann H."/>
            <person name="Jensen A."/>
            <person name="Hellmark B."/>
            <person name="Soderquist B."/>
        </authorList>
    </citation>
    <scope>NUCLEOTIDE SEQUENCE [LARGE SCALE GENOMIC DNA]</scope>
    <source>
        <strain evidence="2">08T492</strain>
    </source>
</reference>
<keyword evidence="1" id="KW-0489">Methyltransferase</keyword>
<dbReference type="SUPFAM" id="SSF53335">
    <property type="entry name" value="S-adenosyl-L-methionine-dependent methyltransferases"/>
    <property type="match status" value="1"/>
</dbReference>
<dbReference type="InterPro" id="IPR006901">
    <property type="entry name" value="TrmK"/>
</dbReference>
<dbReference type="Pfam" id="PF12847">
    <property type="entry name" value="Methyltransf_18"/>
    <property type="match status" value="1"/>
</dbReference>
<accession>A0A133MYU8</accession>
<dbReference type="CDD" id="cd02440">
    <property type="entry name" value="AdoMet_MTases"/>
    <property type="match status" value="1"/>
</dbReference>
<keyword evidence="1" id="KW-0808">Transferase</keyword>
<dbReference type="Gene3D" id="1.10.287.1890">
    <property type="match status" value="1"/>
</dbReference>
<protein>
    <submittedName>
        <fullName evidence="1">SAM-dependent methyltransferase</fullName>
    </submittedName>
</protein>